<keyword evidence="1" id="KW-0812">Transmembrane</keyword>
<dbReference type="EMBL" id="MN577574">
    <property type="protein sequence ID" value="QGT51370.1"/>
    <property type="molecule type" value="Genomic_DNA"/>
</dbReference>
<gene>
    <name evidence="2" type="ORF">Unknown280_0620</name>
</gene>
<dbReference type="AlphaFoldDB" id="A0A650ENM8"/>
<accession>A0A650ENM8</accession>
<keyword evidence="1" id="KW-0472">Membrane</keyword>
<organism evidence="2">
    <name type="scientific">uncultured Spirochaetaceae bacterium</name>
    <dbReference type="NCBI Taxonomy" id="201186"/>
    <lineage>
        <taxon>Bacteria</taxon>
        <taxon>Pseudomonadati</taxon>
        <taxon>Spirochaetota</taxon>
        <taxon>Spirochaetia</taxon>
        <taxon>Spirochaetales</taxon>
        <taxon>Spirochaetaceae</taxon>
        <taxon>environmental samples</taxon>
    </lineage>
</organism>
<reference evidence="2" key="1">
    <citation type="journal article" date="2020" name="J. ISSAAS">
        <title>Lactobacilli and other gastrointestinal microbiota of Peromyscus leucopus, reservoir host for agents of Lyme disease and other zoonoses in North America.</title>
        <authorList>
            <person name="Milovic A."/>
            <person name="Bassam K."/>
            <person name="Shao H."/>
            <person name="Chatzistamou I."/>
            <person name="Tufts D.M."/>
            <person name="Diuk-Wasser M."/>
            <person name="Barbour A.G."/>
        </authorList>
    </citation>
    <scope>NUCLEOTIDE SEQUENCE</scope>
    <source>
        <strain evidence="2">LL50</strain>
    </source>
</reference>
<name>A0A650ENM8_9SPIO</name>
<feature type="transmembrane region" description="Helical" evidence="1">
    <location>
        <begin position="12"/>
        <end position="35"/>
    </location>
</feature>
<feature type="transmembrane region" description="Helical" evidence="1">
    <location>
        <begin position="116"/>
        <end position="138"/>
    </location>
</feature>
<proteinExistence type="predicted"/>
<evidence type="ECO:0000313" key="2">
    <source>
        <dbReference type="EMBL" id="QGT51370.1"/>
    </source>
</evidence>
<feature type="transmembrane region" description="Helical" evidence="1">
    <location>
        <begin position="188"/>
        <end position="209"/>
    </location>
</feature>
<keyword evidence="1" id="KW-1133">Transmembrane helix</keyword>
<sequence length="222" mass="25374">MKNAKHLLRKEISLCLSPINYIFLSFASMMCIPNYPRYIPFFYITLNIFFVFNNAQINNDMLYSQILPIAKKDIVKARCLLVIFVEIVEFAISVPFAIIGAKIMAMPNAAGINANFAFYGMAMIPLTLWHIVFFSGFYKKAERPGIPYLLASIVFFAAYIVLDTIILLGRNFQVPLIMKFDSLDAKNFPAQMPVLFAGIVFYILGWILTYKISAKRFEKVDL</sequence>
<feature type="transmembrane region" description="Helical" evidence="1">
    <location>
        <begin position="41"/>
        <end position="58"/>
    </location>
</feature>
<feature type="transmembrane region" description="Helical" evidence="1">
    <location>
        <begin position="145"/>
        <end position="168"/>
    </location>
</feature>
<feature type="transmembrane region" description="Helical" evidence="1">
    <location>
        <begin position="79"/>
        <end position="104"/>
    </location>
</feature>
<evidence type="ECO:0000256" key="1">
    <source>
        <dbReference type="SAM" id="Phobius"/>
    </source>
</evidence>
<protein>
    <submittedName>
        <fullName evidence="2">Membrane protein</fullName>
    </submittedName>
</protein>